<feature type="coiled-coil region" evidence="4">
    <location>
        <begin position="74"/>
        <end position="128"/>
    </location>
</feature>
<organism evidence="8 9">
    <name type="scientific">Aureobasidium pullulans</name>
    <name type="common">Black yeast</name>
    <name type="synonym">Pullularia pullulans</name>
    <dbReference type="NCBI Taxonomy" id="5580"/>
    <lineage>
        <taxon>Eukaryota</taxon>
        <taxon>Fungi</taxon>
        <taxon>Dikarya</taxon>
        <taxon>Ascomycota</taxon>
        <taxon>Pezizomycotina</taxon>
        <taxon>Dothideomycetes</taxon>
        <taxon>Dothideomycetidae</taxon>
        <taxon>Dothideales</taxon>
        <taxon>Saccotheciaceae</taxon>
        <taxon>Aureobasidium</taxon>
    </lineage>
</organism>
<dbReference type="InterPro" id="IPR000352">
    <property type="entry name" value="Pep_chain_release_fac_I"/>
</dbReference>
<reference evidence="9 10" key="1">
    <citation type="submission" date="2018-10" db="EMBL/GenBank/DDBJ databases">
        <title>Fifty Aureobasidium pullulans genomes reveal a recombining polyextremotolerant generalist.</title>
        <authorList>
            <person name="Gostincar C."/>
            <person name="Turk M."/>
            <person name="Zajc J."/>
            <person name="Gunde-Cimerman N."/>
        </authorList>
    </citation>
    <scope>NUCLEOTIDE SEQUENCE [LARGE SCALE GENOMIC DNA]</scope>
    <source>
        <strain evidence="7 10">EXF-10081</strain>
        <strain evidence="6">EXF-10085</strain>
        <strain evidence="8 9">EXF-3863</strain>
    </source>
</reference>
<dbReference type="PANTHER" id="PTHR43804">
    <property type="entry name" value="LD18447P"/>
    <property type="match status" value="1"/>
</dbReference>
<dbReference type="Gene3D" id="6.10.140.1950">
    <property type="match status" value="1"/>
</dbReference>
<evidence type="ECO:0000313" key="7">
    <source>
        <dbReference type="EMBL" id="THX34533.1"/>
    </source>
</evidence>
<protein>
    <submittedName>
        <fullName evidence="8">Release factor</fullName>
    </submittedName>
</protein>
<dbReference type="GO" id="GO:0003747">
    <property type="term" value="F:translation release factor activity"/>
    <property type="evidence" value="ECO:0007669"/>
    <property type="project" value="InterPro"/>
</dbReference>
<dbReference type="InterPro" id="IPR050057">
    <property type="entry name" value="Prokaryotic/Mito_RF"/>
</dbReference>
<dbReference type="PANTHER" id="PTHR43804:SF7">
    <property type="entry name" value="LD18447P"/>
    <property type="match status" value="1"/>
</dbReference>
<comment type="similarity">
    <text evidence="1">Belongs to the prokaryotic/mitochondrial release factor family.</text>
</comment>
<comment type="caution">
    <text evidence="8">The sequence shown here is derived from an EMBL/GenBank/DDBJ whole genome shotgun (WGS) entry which is preliminary data.</text>
</comment>
<dbReference type="EMBL" id="QZBM01000087">
    <property type="protein sequence ID" value="THZ25327.1"/>
    <property type="molecule type" value="Genomic_DNA"/>
</dbReference>
<dbReference type="EMBL" id="QZAS01000013">
    <property type="protein sequence ID" value="THX11862.1"/>
    <property type="molecule type" value="Genomic_DNA"/>
</dbReference>
<dbReference type="AlphaFoldDB" id="A0A1A7MPT7"/>
<dbReference type="FunFam" id="3.30.160.20:FF:000070">
    <property type="entry name" value="Related to MRF1-peptide chain release factor, mitochondrial"/>
    <property type="match status" value="1"/>
</dbReference>
<keyword evidence="2" id="KW-0488">Methylation</keyword>
<dbReference type="SUPFAM" id="SSF75620">
    <property type="entry name" value="Release factor"/>
    <property type="match status" value="1"/>
</dbReference>
<dbReference type="EMBL" id="QZAT01000005">
    <property type="protein sequence ID" value="THX34533.1"/>
    <property type="molecule type" value="Genomic_DNA"/>
</dbReference>
<name>A0A1A7MPT7_AURPU</name>
<keyword evidence="3" id="KW-0648">Protein biosynthesis</keyword>
<sequence length="427" mass="47054">MRQTIWTLSTCLRRTPRPLSLRGIRLQTTAAAADGAISTALLSRARSMAKEHDEVTAKLAENFDTKAAKKLGQLSSVNNALKEWEKANDSLSELRTLLSDPKTDKDLVELAEEDLESSQNDFSKASDELKLALVPRHPFAELPCLIEIRPGAGGGEAALFAGDLLRMYTSYCNRLGLRTSLLQYEDADGHGDPRGSDAPLQEAVLEVESTGAYGMLRCEAGVHRVQRVPATESKGRTHTSAASVLVLPSFPEDPSAELGENSFDDPNSDYYVDPKDVRTDVMRARGAGGQHVNTTDSAIRLTHLPTGTVAACQDSRSQPKNREKAWRLLRSRIAQSRREQREEELIALRRSVVGVAKMGRENKIRTYNWGQQRVTDHRSGISVHDLDDVLEGGIELERVMESVRGWLSEQEVLGLAAEDELAAKKDS</sequence>
<dbReference type="Gene3D" id="3.30.70.1660">
    <property type="match status" value="1"/>
</dbReference>
<dbReference type="GO" id="GO:0032543">
    <property type="term" value="P:mitochondrial translation"/>
    <property type="evidence" value="ECO:0007669"/>
    <property type="project" value="UniProtKB-ARBA"/>
</dbReference>
<dbReference type="InterPro" id="IPR045853">
    <property type="entry name" value="Pep_chain_release_fac_I_sf"/>
</dbReference>
<feature type="domain" description="Prokaryotic-type class I peptide chain release factors" evidence="5">
    <location>
        <begin position="283"/>
        <end position="299"/>
    </location>
</feature>
<evidence type="ECO:0000256" key="3">
    <source>
        <dbReference type="ARBA" id="ARBA00022917"/>
    </source>
</evidence>
<dbReference type="Proteomes" id="UP000310374">
    <property type="component" value="Unassembled WGS sequence"/>
</dbReference>
<gene>
    <name evidence="8" type="ORF">D6C91_03006</name>
    <name evidence="7" type="ORF">D6D12_00908</name>
    <name evidence="6" type="ORF">D6D13_04462</name>
</gene>
<evidence type="ECO:0000313" key="8">
    <source>
        <dbReference type="EMBL" id="THZ25327.1"/>
    </source>
</evidence>
<accession>A0A1A7MPT7</accession>
<dbReference type="Pfam" id="PF00472">
    <property type="entry name" value="RF-1"/>
    <property type="match status" value="1"/>
</dbReference>
<evidence type="ECO:0000256" key="1">
    <source>
        <dbReference type="ARBA" id="ARBA00010835"/>
    </source>
</evidence>
<keyword evidence="4" id="KW-0175">Coiled coil</keyword>
<dbReference type="GO" id="GO:0005739">
    <property type="term" value="C:mitochondrion"/>
    <property type="evidence" value="ECO:0007669"/>
    <property type="project" value="UniProtKB-ARBA"/>
</dbReference>
<evidence type="ECO:0000313" key="9">
    <source>
        <dbReference type="Proteomes" id="UP000308005"/>
    </source>
</evidence>
<evidence type="ECO:0000256" key="4">
    <source>
        <dbReference type="SAM" id="Coils"/>
    </source>
</evidence>
<evidence type="ECO:0000256" key="2">
    <source>
        <dbReference type="ARBA" id="ARBA00022481"/>
    </source>
</evidence>
<dbReference type="Proteomes" id="UP000308005">
    <property type="component" value="Unassembled WGS sequence"/>
</dbReference>
<dbReference type="InterPro" id="IPR005139">
    <property type="entry name" value="PCRF"/>
</dbReference>
<proteinExistence type="inferred from homology"/>
<dbReference type="PROSITE" id="PS00745">
    <property type="entry name" value="RF_PROK_I"/>
    <property type="match status" value="1"/>
</dbReference>
<evidence type="ECO:0000313" key="10">
    <source>
        <dbReference type="Proteomes" id="UP000310374"/>
    </source>
</evidence>
<dbReference type="SMART" id="SM00937">
    <property type="entry name" value="PCRF"/>
    <property type="match status" value="1"/>
</dbReference>
<evidence type="ECO:0000313" key="6">
    <source>
        <dbReference type="EMBL" id="THX11862.1"/>
    </source>
</evidence>
<evidence type="ECO:0000259" key="5">
    <source>
        <dbReference type="PROSITE" id="PS00745"/>
    </source>
</evidence>
<dbReference type="Gene3D" id="3.30.160.20">
    <property type="match status" value="1"/>
</dbReference>
<dbReference type="Pfam" id="PF03462">
    <property type="entry name" value="PCRF"/>
    <property type="match status" value="1"/>
</dbReference>